<gene>
    <name evidence="2" type="ORF">VB854_00050</name>
</gene>
<feature type="region of interest" description="Disordered" evidence="1">
    <location>
        <begin position="233"/>
        <end position="255"/>
    </location>
</feature>
<proteinExistence type="predicted"/>
<name>A0ABU5TQX3_9CYAN</name>
<evidence type="ECO:0000256" key="1">
    <source>
        <dbReference type="SAM" id="MobiDB-lite"/>
    </source>
</evidence>
<protein>
    <submittedName>
        <fullName evidence="2">Uncharacterized protein</fullName>
    </submittedName>
</protein>
<dbReference type="Proteomes" id="UP001301728">
    <property type="component" value="Unassembled WGS sequence"/>
</dbReference>
<comment type="caution">
    <text evidence="2">The sequence shown here is derived from an EMBL/GenBank/DDBJ whole genome shotgun (WGS) entry which is preliminary data.</text>
</comment>
<organism evidence="2 3">
    <name type="scientific">Limnoraphis robusta CCNP1315</name>
    <dbReference type="NCBI Taxonomy" id="3110306"/>
    <lineage>
        <taxon>Bacteria</taxon>
        <taxon>Bacillati</taxon>
        <taxon>Cyanobacteriota</taxon>
        <taxon>Cyanophyceae</taxon>
        <taxon>Oscillatoriophycideae</taxon>
        <taxon>Oscillatoriales</taxon>
        <taxon>Sirenicapillariaceae</taxon>
        <taxon>Limnoraphis</taxon>
    </lineage>
</organism>
<evidence type="ECO:0000313" key="3">
    <source>
        <dbReference type="Proteomes" id="UP001301728"/>
    </source>
</evidence>
<sequence length="484" mass="55095">MLFKVFQNGQPVWNETTGDVFKLVIYDSSSATLSQVANIPTLANYLLEGESNLTEYCIKFQTPQGITLVFPVLECIRAFLVPNKTLAFGLLEPNYFERVITRNEIIGNKLLLDFSEDMAKRVLSKPFTFSVARLLHDSSFRSAWDRVYRDRLSQASQVNWNSSIPLVTNLPRFTSNWHVRGLLTEQILWVQQILEVAPVRSLPFSELEFTHPRIKKRESVEKKVVKRQRKQKKAVHNENVIETEASPPKLATPTRNLPRLRSSIIERKKLKITQTGATSVTVPKTTADLSKVDNQDSEAVLKSQTVNLADTGVGGKNQPAEFALRSPMDIFVATDDGLNEFAEAIRFLDETHWNISVTWEVREFAKETLFAKIADRTRKFALVKLESSEQTSCWILEFGRPDNFSISTLLFSLSPQNVQAQYENLLDQLLTQALLPQGGWQRSILKKLQGEISGFVFALTKHTSKSTEDWGERLYKKAKEIINL</sequence>
<evidence type="ECO:0000313" key="2">
    <source>
        <dbReference type="EMBL" id="MEA5517330.1"/>
    </source>
</evidence>
<dbReference type="EMBL" id="JAYGHT010000001">
    <property type="protein sequence ID" value="MEA5517330.1"/>
    <property type="molecule type" value="Genomic_DNA"/>
</dbReference>
<keyword evidence="3" id="KW-1185">Reference proteome</keyword>
<reference evidence="2 3" key="1">
    <citation type="submission" date="2023-12" db="EMBL/GenBank/DDBJ databases">
        <title>Baltic Sea Cyanobacteria.</title>
        <authorList>
            <person name="Delbaje E."/>
            <person name="Fewer D.P."/>
            <person name="Shishido T.K."/>
        </authorList>
    </citation>
    <scope>NUCLEOTIDE SEQUENCE [LARGE SCALE GENOMIC DNA]</scope>
    <source>
        <strain evidence="2 3">CCNP 1315</strain>
    </source>
</reference>
<dbReference type="RefSeq" id="WP_323273918.1">
    <property type="nucleotide sequence ID" value="NZ_JAYGHT010000001.1"/>
</dbReference>
<accession>A0ABU5TQX3</accession>